<dbReference type="FunFam" id="3.30.300.30:FF:000010">
    <property type="entry name" value="Enterobactin synthetase component F"/>
    <property type="match status" value="1"/>
</dbReference>
<dbReference type="GO" id="GO:0016874">
    <property type="term" value="F:ligase activity"/>
    <property type="evidence" value="ECO:0007669"/>
    <property type="project" value="UniProtKB-KW"/>
</dbReference>
<dbReference type="GO" id="GO:0043041">
    <property type="term" value="P:amino acid activation for nonribosomal peptide biosynthetic process"/>
    <property type="evidence" value="ECO:0007669"/>
    <property type="project" value="TreeGrafter"/>
</dbReference>
<keyword evidence="9" id="KW-0436">Ligase</keyword>
<dbReference type="InterPro" id="IPR006162">
    <property type="entry name" value="Ppantetheine_attach_site"/>
</dbReference>
<dbReference type="Pfam" id="PF00550">
    <property type="entry name" value="PP-binding"/>
    <property type="match status" value="1"/>
</dbReference>
<keyword evidence="7" id="KW-0511">Multifunctional enzyme</keyword>
<dbReference type="SUPFAM" id="SSF52777">
    <property type="entry name" value="CoA-dependent acyltransferases"/>
    <property type="match status" value="2"/>
</dbReference>
<dbReference type="Pfam" id="PF00501">
    <property type="entry name" value="AMP-binding"/>
    <property type="match status" value="1"/>
</dbReference>
<dbReference type="InterPro" id="IPR009081">
    <property type="entry name" value="PP-bd_ACP"/>
</dbReference>
<dbReference type="InterPro" id="IPR023213">
    <property type="entry name" value="CAT-like_dom_sf"/>
</dbReference>
<dbReference type="PANTHER" id="PTHR45527:SF1">
    <property type="entry name" value="FATTY ACID SYNTHASE"/>
    <property type="match status" value="1"/>
</dbReference>
<dbReference type="GO" id="GO:0044550">
    <property type="term" value="P:secondary metabolite biosynthetic process"/>
    <property type="evidence" value="ECO:0007669"/>
    <property type="project" value="UniProtKB-ARBA"/>
</dbReference>
<dbReference type="GO" id="GO:0031177">
    <property type="term" value="F:phosphopantetheine binding"/>
    <property type="evidence" value="ECO:0007669"/>
    <property type="project" value="TreeGrafter"/>
</dbReference>
<dbReference type="Pfam" id="PF13193">
    <property type="entry name" value="AMP-binding_C"/>
    <property type="match status" value="1"/>
</dbReference>
<dbReference type="Gene3D" id="3.30.300.30">
    <property type="match status" value="1"/>
</dbReference>
<dbReference type="FunFam" id="3.40.50.12780:FF:000012">
    <property type="entry name" value="Non-ribosomal peptide synthetase"/>
    <property type="match status" value="1"/>
</dbReference>
<dbReference type="InterPro" id="IPR001242">
    <property type="entry name" value="Condensation_dom"/>
</dbReference>
<dbReference type="PROSITE" id="PS00012">
    <property type="entry name" value="PHOSPHOPANTETHEINE"/>
    <property type="match status" value="1"/>
</dbReference>
<dbReference type="FunFam" id="1.10.1200.10:FF:000005">
    <property type="entry name" value="Nonribosomal peptide synthetase 1"/>
    <property type="match status" value="1"/>
</dbReference>
<evidence type="ECO:0000256" key="3">
    <source>
        <dbReference type="ARBA" id="ARBA00022450"/>
    </source>
</evidence>
<dbReference type="InterPro" id="IPR036736">
    <property type="entry name" value="ACP-like_sf"/>
</dbReference>
<dbReference type="GO" id="GO:0008610">
    <property type="term" value="P:lipid biosynthetic process"/>
    <property type="evidence" value="ECO:0007669"/>
    <property type="project" value="UniProtKB-ARBA"/>
</dbReference>
<evidence type="ECO:0000313" key="9">
    <source>
        <dbReference type="EMBL" id="QHZ51683.1"/>
    </source>
</evidence>
<dbReference type="PANTHER" id="PTHR45527">
    <property type="entry name" value="NONRIBOSOMAL PEPTIDE SYNTHETASE"/>
    <property type="match status" value="1"/>
</dbReference>
<dbReference type="PROSITE" id="PS50075">
    <property type="entry name" value="CARRIER"/>
    <property type="match status" value="1"/>
</dbReference>
<evidence type="ECO:0000256" key="6">
    <source>
        <dbReference type="ARBA" id="ARBA00023194"/>
    </source>
</evidence>
<gene>
    <name evidence="9" type="ORF">ERICV_02549</name>
</gene>
<dbReference type="AlphaFoldDB" id="A0A6C0QSR0"/>
<dbReference type="InterPro" id="IPR020845">
    <property type="entry name" value="AMP-binding_CS"/>
</dbReference>
<comment type="cofactor">
    <cofactor evidence="1">
        <name>pantetheine 4'-phosphate</name>
        <dbReference type="ChEBI" id="CHEBI:47942"/>
    </cofactor>
</comment>
<evidence type="ECO:0000256" key="2">
    <source>
        <dbReference type="ARBA" id="ARBA00006432"/>
    </source>
</evidence>
<dbReference type="EMBL" id="CP019717">
    <property type="protein sequence ID" value="QHZ51683.1"/>
    <property type="molecule type" value="Genomic_DNA"/>
</dbReference>
<organism evidence="9 10">
    <name type="scientific">Paenibacillus larvae subsp. larvae</name>
    <dbReference type="NCBI Taxonomy" id="147375"/>
    <lineage>
        <taxon>Bacteria</taxon>
        <taxon>Bacillati</taxon>
        <taxon>Bacillota</taxon>
        <taxon>Bacilli</taxon>
        <taxon>Bacillales</taxon>
        <taxon>Paenibacillaceae</taxon>
        <taxon>Paenibacillus</taxon>
    </lineage>
</organism>
<evidence type="ECO:0000256" key="5">
    <source>
        <dbReference type="ARBA" id="ARBA00022737"/>
    </source>
</evidence>
<dbReference type="NCBIfam" id="TIGR01733">
    <property type="entry name" value="AA-adenyl-dom"/>
    <property type="match status" value="1"/>
</dbReference>
<dbReference type="InterPro" id="IPR045851">
    <property type="entry name" value="AMP-bd_C_sf"/>
</dbReference>
<keyword evidence="3" id="KW-0596">Phosphopantetheine</keyword>
<dbReference type="CDD" id="cd19543">
    <property type="entry name" value="DCL_NRPS"/>
    <property type="match status" value="1"/>
</dbReference>
<proteinExistence type="inferred from homology"/>
<dbReference type="Gene3D" id="1.10.1200.10">
    <property type="entry name" value="ACP-like"/>
    <property type="match status" value="1"/>
</dbReference>
<dbReference type="Gene3D" id="3.30.559.10">
    <property type="entry name" value="Chloramphenicol acetyltransferase-like domain"/>
    <property type="match status" value="1"/>
</dbReference>
<sequence length="1072" mass="122805">MTFQKEHVQDIYPLSPMQEGMLFHSLEDTKSGAYFVQVVTSVYGELEPELLMKSFKRLVQRHDVLRTTFLYDNLKEPLQIVLSERPLDMCMKRLDGSSNEIKNEWISQFLKQDREKGFDITMDSLIRLALLETGGGEWTIVLSFHHILMDGWCSDLIFNELFRIYDSLKQGAAVEWSPAQPYSQYIKWLEKQDKEAAARYWKTYLNGYEPMARLPQRKKDASLPYKPMEYRFSVDREVTEQLQRIAQQNQVTLNVLFQTIWGILVQKYNDQHSVVFGSVINGRPAAIPGVEQMIGLFINTLPVRVQTGENQSFQSLLHQMHEQMIQSHEFGFFPLSQIQKESAGGLSLFDHIIVFDHNPVEKRWERTLSGLGLQVTEQRVIEQTNYDFNVVVLPESEMQVQFQYNAHVYDRVSVEQTGKHLIHLMHQIAQNPDRLIEDLSLITEEEQKQILEVFNNTKADYPRDKTIHELFEEQTECVPDQTAIVYEGQQMTYRELNERANQLARTLQAKGVKADQPVGIMVDRSLEMIVGLLGILKAGGAYVPIDPEYPKNRIEYMAADSGTKLLLTQSHLQDRVTFAGTVVNLNEESSYHEERSNLEHIVQPNHLAYVIYTSGTTGKPKGVMVEHRSVVRLVKNTNYVELNRNTRMLQTGTIAFDASIFEIWGAILNSGQLYLTKHEHIMNVSILKRLIQQHSINTMWLTSPLFNQLSQQDSHLFKNVNTLIIGGETLSLSPINQVRRDNPTLKMVNGYGPIENTTFSTTHLIDGEQTHAVPIGRPIRNSTAYVVDQSLHLQPVGVWGELIVGGDGVARGYLNEPKLTAEKFVQCPFIDNERCFRTGDIVRWTDNGSLEFKGRFDNRMKIRGYHIETGEIETALLNIEAVQEAIVLAQENENRDKALCAYYVANQSFEVSEMKEKLSGQLPSYMIPSYFVQLECMPLTPNGKIDRKALPLPDGKLQTGVEYVEPRTPIQKKIAEIWQDILGIEKIGISDNYYQIGGDSVKAIQICARLRKHQWNISVRKLLNNPTIKELERCIHLLNPDKENELEDPNYSGISLNDLSELEAEIKDTLNP</sequence>
<evidence type="ECO:0000313" key="10">
    <source>
        <dbReference type="Proteomes" id="UP000464330"/>
    </source>
</evidence>
<dbReference type="FunFam" id="3.40.50.980:FF:000001">
    <property type="entry name" value="Non-ribosomal peptide synthetase"/>
    <property type="match status" value="1"/>
</dbReference>
<keyword evidence="6" id="KW-0045">Antibiotic biosynthesis</keyword>
<protein>
    <submittedName>
        <fullName evidence="9">Putative non-ribosomal peptide ligase domain protein</fullName>
    </submittedName>
</protein>
<feature type="domain" description="Carrier" evidence="8">
    <location>
        <begin position="965"/>
        <end position="1039"/>
    </location>
</feature>
<dbReference type="SUPFAM" id="SSF47336">
    <property type="entry name" value="ACP-like"/>
    <property type="match status" value="1"/>
</dbReference>
<evidence type="ECO:0000256" key="1">
    <source>
        <dbReference type="ARBA" id="ARBA00001957"/>
    </source>
</evidence>
<dbReference type="Gene3D" id="3.40.50.980">
    <property type="match status" value="2"/>
</dbReference>
<keyword evidence="5" id="KW-0677">Repeat</keyword>
<dbReference type="GO" id="GO:0005829">
    <property type="term" value="C:cytosol"/>
    <property type="evidence" value="ECO:0007669"/>
    <property type="project" value="TreeGrafter"/>
</dbReference>
<dbReference type="SUPFAM" id="SSF56801">
    <property type="entry name" value="Acetyl-CoA synthetase-like"/>
    <property type="match status" value="1"/>
</dbReference>
<name>A0A6C0QSR0_9BACL</name>
<dbReference type="Gene3D" id="2.30.38.10">
    <property type="entry name" value="Luciferase, Domain 3"/>
    <property type="match status" value="1"/>
</dbReference>
<reference evidence="9 10" key="1">
    <citation type="journal article" date="2020" name="Int. J. Med. Microbiol.">
        <title>Discovery of Paenibacillus larvae ERIC V: Phenotypic and genomic comparison to genotypes ERIC I-IV reveal different inventories of virulence factors which correlate with epidemiological prevalences of American Foulbrood.</title>
        <authorList>
            <person name="Beims H."/>
            <person name="Bunk B."/>
            <person name="Erler S."/>
            <person name="Mohr K.I."/>
            <person name="Sproer C."/>
            <person name="Pradella S."/>
            <person name="Gunther G."/>
            <person name="Rohde M."/>
            <person name="von der Ohe W."/>
            <person name="Steinert M."/>
        </authorList>
    </citation>
    <scope>NUCLEOTIDE SEQUENCE [LARGE SCALE GENOMIC DNA]</scope>
    <source>
        <strain evidence="9">Eric_V</strain>
    </source>
</reference>
<dbReference type="InterPro" id="IPR000873">
    <property type="entry name" value="AMP-dep_synth/lig_dom"/>
</dbReference>
<dbReference type="Proteomes" id="UP000464330">
    <property type="component" value="Chromosome"/>
</dbReference>
<dbReference type="Pfam" id="PF00668">
    <property type="entry name" value="Condensation"/>
    <property type="match status" value="1"/>
</dbReference>
<dbReference type="CDD" id="cd12117">
    <property type="entry name" value="A_NRPS_Srf_like"/>
    <property type="match status" value="1"/>
</dbReference>
<dbReference type="InterPro" id="IPR020459">
    <property type="entry name" value="AMP-binding"/>
</dbReference>
<accession>A0A6C0QSR0</accession>
<dbReference type="PROSITE" id="PS00455">
    <property type="entry name" value="AMP_BINDING"/>
    <property type="match status" value="1"/>
</dbReference>
<dbReference type="Gene3D" id="3.30.559.30">
    <property type="entry name" value="Nonribosomal peptide synthetase, condensation domain"/>
    <property type="match status" value="1"/>
</dbReference>
<evidence type="ECO:0000259" key="8">
    <source>
        <dbReference type="PROSITE" id="PS50075"/>
    </source>
</evidence>
<dbReference type="GO" id="GO:0017000">
    <property type="term" value="P:antibiotic biosynthetic process"/>
    <property type="evidence" value="ECO:0007669"/>
    <property type="project" value="UniProtKB-KW"/>
</dbReference>
<keyword evidence="4" id="KW-0597">Phosphoprotein</keyword>
<evidence type="ECO:0000256" key="4">
    <source>
        <dbReference type="ARBA" id="ARBA00022553"/>
    </source>
</evidence>
<dbReference type="InterPro" id="IPR010071">
    <property type="entry name" value="AA_adenyl_dom"/>
</dbReference>
<dbReference type="PRINTS" id="PR00154">
    <property type="entry name" value="AMPBINDING"/>
</dbReference>
<evidence type="ECO:0000256" key="7">
    <source>
        <dbReference type="ARBA" id="ARBA00023268"/>
    </source>
</evidence>
<dbReference type="InterPro" id="IPR025110">
    <property type="entry name" value="AMP-bd_C"/>
</dbReference>
<comment type="similarity">
    <text evidence="2">Belongs to the ATP-dependent AMP-binding enzyme family.</text>
</comment>